<comment type="subcellular location">
    <subcellularLocation>
        <location evidence="1">Membrane</location>
        <topology evidence="1">Multi-pass membrane protein</topology>
    </subcellularLocation>
</comment>
<evidence type="ECO:0000256" key="4">
    <source>
        <dbReference type="ARBA" id="ARBA00022692"/>
    </source>
</evidence>
<dbReference type="InterPro" id="IPR036739">
    <property type="entry name" value="SLC41_membr_dom_sf"/>
</dbReference>
<feature type="transmembrane region" description="Helical" evidence="9">
    <location>
        <begin position="144"/>
        <end position="167"/>
    </location>
</feature>
<evidence type="ECO:0000256" key="7">
    <source>
        <dbReference type="ARBA" id="ARBA00023065"/>
    </source>
</evidence>
<dbReference type="InParanoid" id="I1CQR3"/>
<keyword evidence="12" id="KW-1185">Reference proteome</keyword>
<dbReference type="FunFam" id="1.10.357.20:FF:000001">
    <property type="entry name" value="Solute carrier family 41 member 2"/>
    <property type="match status" value="1"/>
</dbReference>
<dbReference type="Proteomes" id="UP000009138">
    <property type="component" value="Unassembled WGS sequence"/>
</dbReference>
<keyword evidence="7" id="KW-0406">Ion transport</keyword>
<sequence>MFPKQQQQDEEDTIELLSSTEKLQVPKQRHVRTGSASSFIHFKAPVQKEPVDSQVTHPNRLASQALPSLIICVIGLVFAGWMMDIYQHWDVFTHISELFILVPVLLNLKGNLEMNLAARFSTCANMGQLDHPETRQALVWGNMALIQVQALISGSIAGVFSVLLGVLLHPDEPVTIGEILLVIASSMVSASVSSFVLGLFMCLLIILSRLLKIDPGDVVTLGILAGCAHLLQVHIVPGYSSSCLAPSPFLGCRCGETGM</sequence>
<keyword evidence="3" id="KW-0813">Transport</keyword>
<comment type="similarity">
    <text evidence="2">Belongs to the SLC41A transporter family.</text>
</comment>
<dbReference type="OrthoDB" id="666972at2759"/>
<evidence type="ECO:0000256" key="8">
    <source>
        <dbReference type="ARBA" id="ARBA00023136"/>
    </source>
</evidence>
<evidence type="ECO:0000256" key="5">
    <source>
        <dbReference type="ARBA" id="ARBA00022842"/>
    </source>
</evidence>
<proteinExistence type="inferred from homology"/>
<dbReference type="Pfam" id="PF01769">
    <property type="entry name" value="MgtE"/>
    <property type="match status" value="1"/>
</dbReference>
<keyword evidence="8 9" id="KW-0472">Membrane</keyword>
<reference evidence="11 12" key="1">
    <citation type="journal article" date="2009" name="PLoS Genet.">
        <title>Genomic analysis of the basal lineage fungus Rhizopus oryzae reveals a whole-genome duplication.</title>
        <authorList>
            <person name="Ma L.-J."/>
            <person name="Ibrahim A.S."/>
            <person name="Skory C."/>
            <person name="Grabherr M.G."/>
            <person name="Burger G."/>
            <person name="Butler M."/>
            <person name="Elias M."/>
            <person name="Idnurm A."/>
            <person name="Lang B.F."/>
            <person name="Sone T."/>
            <person name="Abe A."/>
            <person name="Calvo S.E."/>
            <person name="Corrochano L.M."/>
            <person name="Engels R."/>
            <person name="Fu J."/>
            <person name="Hansberg W."/>
            <person name="Kim J.-M."/>
            <person name="Kodira C.D."/>
            <person name="Koehrsen M.J."/>
            <person name="Liu B."/>
            <person name="Miranda-Saavedra D."/>
            <person name="O'Leary S."/>
            <person name="Ortiz-Castellanos L."/>
            <person name="Poulter R."/>
            <person name="Rodriguez-Romero J."/>
            <person name="Ruiz-Herrera J."/>
            <person name="Shen Y.-Q."/>
            <person name="Zeng Q."/>
            <person name="Galagan J."/>
            <person name="Birren B.W."/>
            <person name="Cuomo C.A."/>
            <person name="Wickes B.L."/>
        </authorList>
    </citation>
    <scope>NUCLEOTIDE SEQUENCE [LARGE SCALE GENOMIC DNA]</scope>
    <source>
        <strain evidence="12">RA 99-880 / ATCC MYA-4621 / FGSC 9543 / NRRL 43880</strain>
    </source>
</reference>
<feature type="domain" description="SLC41A/MgtE integral membrane" evidence="10">
    <location>
        <begin position="102"/>
        <end position="220"/>
    </location>
</feature>
<dbReference type="PANTHER" id="PTHR16228:SF7">
    <property type="entry name" value="SLC41A_MGTE INTEGRAL MEMBRANE DOMAIN-CONTAINING PROTEIN"/>
    <property type="match status" value="1"/>
</dbReference>
<evidence type="ECO:0000313" key="11">
    <source>
        <dbReference type="EMBL" id="EIE90793.1"/>
    </source>
</evidence>
<evidence type="ECO:0000256" key="3">
    <source>
        <dbReference type="ARBA" id="ARBA00022448"/>
    </source>
</evidence>
<dbReference type="GO" id="GO:0005886">
    <property type="term" value="C:plasma membrane"/>
    <property type="evidence" value="ECO:0007669"/>
    <property type="project" value="TreeGrafter"/>
</dbReference>
<organism evidence="11 12">
    <name type="scientific">Rhizopus delemar (strain RA 99-880 / ATCC MYA-4621 / FGSC 9543 / NRRL 43880)</name>
    <name type="common">Mucormycosis agent</name>
    <name type="synonym">Rhizopus arrhizus var. delemar</name>
    <dbReference type="NCBI Taxonomy" id="246409"/>
    <lineage>
        <taxon>Eukaryota</taxon>
        <taxon>Fungi</taxon>
        <taxon>Fungi incertae sedis</taxon>
        <taxon>Mucoromycota</taxon>
        <taxon>Mucoromycotina</taxon>
        <taxon>Mucoromycetes</taxon>
        <taxon>Mucorales</taxon>
        <taxon>Mucorineae</taxon>
        <taxon>Rhizopodaceae</taxon>
        <taxon>Rhizopus</taxon>
    </lineage>
</organism>
<dbReference type="eggNOG" id="KOG3788">
    <property type="taxonomic scope" value="Eukaryota"/>
</dbReference>
<evidence type="ECO:0000256" key="9">
    <source>
        <dbReference type="SAM" id="Phobius"/>
    </source>
</evidence>
<evidence type="ECO:0000313" key="12">
    <source>
        <dbReference type="Proteomes" id="UP000009138"/>
    </source>
</evidence>
<feature type="transmembrane region" description="Helical" evidence="9">
    <location>
        <begin position="65"/>
        <end position="83"/>
    </location>
</feature>
<dbReference type="VEuPathDB" id="FungiDB:RO3G_15504"/>
<evidence type="ECO:0000256" key="2">
    <source>
        <dbReference type="ARBA" id="ARBA00009749"/>
    </source>
</evidence>
<gene>
    <name evidence="11" type="ORF">RO3G_15504</name>
</gene>
<accession>I1CQR3</accession>
<protein>
    <recommendedName>
        <fullName evidence="10">SLC41A/MgtE integral membrane domain-containing protein</fullName>
    </recommendedName>
</protein>
<dbReference type="EMBL" id="CH476747">
    <property type="protein sequence ID" value="EIE90793.1"/>
    <property type="molecule type" value="Genomic_DNA"/>
</dbReference>
<keyword evidence="4 9" id="KW-0812">Transmembrane</keyword>
<evidence type="ECO:0000256" key="1">
    <source>
        <dbReference type="ARBA" id="ARBA00004141"/>
    </source>
</evidence>
<dbReference type="Gene3D" id="1.10.357.20">
    <property type="entry name" value="SLC41 divalent cation transporters, integral membrane domain"/>
    <property type="match status" value="1"/>
</dbReference>
<dbReference type="InterPro" id="IPR006667">
    <property type="entry name" value="SLC41_membr_dom"/>
</dbReference>
<dbReference type="GeneID" id="93622469"/>
<evidence type="ECO:0000259" key="10">
    <source>
        <dbReference type="Pfam" id="PF01769"/>
    </source>
</evidence>
<evidence type="ECO:0000256" key="6">
    <source>
        <dbReference type="ARBA" id="ARBA00022989"/>
    </source>
</evidence>
<name>I1CQR3_RHIO9</name>
<dbReference type="AlphaFoldDB" id="I1CQR3"/>
<keyword evidence="6 9" id="KW-1133">Transmembrane helix</keyword>
<keyword evidence="5" id="KW-0460">Magnesium</keyword>
<dbReference type="InterPro" id="IPR045349">
    <property type="entry name" value="SLC41A1-3"/>
</dbReference>
<dbReference type="SUPFAM" id="SSF161093">
    <property type="entry name" value="MgtE membrane domain-like"/>
    <property type="match status" value="1"/>
</dbReference>
<dbReference type="PANTHER" id="PTHR16228">
    <property type="entry name" value="DIVALENT CATION TRANSPORTER SOLUTE CARRIER FAMILY 41"/>
    <property type="match status" value="1"/>
</dbReference>
<dbReference type="RefSeq" id="XP_067526189.1">
    <property type="nucleotide sequence ID" value="XM_067670088.1"/>
</dbReference>
<feature type="transmembrane region" description="Helical" evidence="9">
    <location>
        <begin position="179"/>
        <end position="206"/>
    </location>
</feature>
<dbReference type="GO" id="GO:0008324">
    <property type="term" value="F:monoatomic cation transmembrane transporter activity"/>
    <property type="evidence" value="ECO:0007669"/>
    <property type="project" value="InterPro"/>
</dbReference>